<proteinExistence type="predicted"/>
<dbReference type="InterPro" id="IPR043472">
    <property type="entry name" value="Macro_dom-like"/>
</dbReference>
<evidence type="ECO:0000313" key="2">
    <source>
        <dbReference type="EMBL" id="MDE48287.1"/>
    </source>
</evidence>
<gene>
    <name evidence="2" type="ORF">g.15300</name>
</gene>
<dbReference type="EMBL" id="GGYP01003516">
    <property type="protein sequence ID" value="MDE48287.1"/>
    <property type="molecule type" value="Transcribed_RNA"/>
</dbReference>
<dbReference type="AlphaFoldDB" id="A0A6G1SDP5"/>
<dbReference type="PANTHER" id="PTHR16525:SF0">
    <property type="entry name" value="PROTEIN C12ORF4"/>
    <property type="match status" value="1"/>
</dbReference>
<sequence length="456" mass="51894">MNHRMTEPLVSVQSSIRSTDELLVGDNPTIKKSLKFASMYNDVIHSGKYTEQLIKLENSYKPALDEMFKTRDVSLEELQLRSSKEIESAISQLGQSHTEATISCLASRHCQDMERLLTNWNMSIEALKDSQREDFCEKLQELYDKLKSDNNEQNGGNHSLKMDTLNNNDKGDRSNSMLSNESASTTISIEDLTLNASNSTIQMEESFTINLGSQLKTAHNLRILAVDSLYLCDPRRNPSYQMRTQTAMSLYSHNLSALVLLVDNHFESYYGVQHEFVQLCQSLNEFHFDSFSKQIKHIQERVMPSYAGRRNLNLGDCYVTRHSNLANVHVVFHLVTDDSLKTNEVNSRHEIMSSLRNILRVAHMYDIKTISIPLLLVDEMDEEILTVAWCLRRAEIVLKCVKGFLIEMASLSTGVEQGTIQFLVPKGISEELFTSLANLIPEIFRLANSLILRTSP</sequence>
<organism evidence="2">
    <name type="scientific">Aceria tosichella</name>
    <name type="common">wheat curl mite</name>
    <dbReference type="NCBI Taxonomy" id="561515"/>
    <lineage>
        <taxon>Eukaryota</taxon>
        <taxon>Metazoa</taxon>
        <taxon>Ecdysozoa</taxon>
        <taxon>Arthropoda</taxon>
        <taxon>Chelicerata</taxon>
        <taxon>Arachnida</taxon>
        <taxon>Acari</taxon>
        <taxon>Acariformes</taxon>
        <taxon>Trombidiformes</taxon>
        <taxon>Prostigmata</taxon>
        <taxon>Eupodina</taxon>
        <taxon>Eriophyoidea</taxon>
        <taxon>Eriophyidae</taxon>
        <taxon>Eriophyinae</taxon>
        <taxon>Aceriini</taxon>
        <taxon>Aceria</taxon>
    </lineage>
</organism>
<reference evidence="2" key="1">
    <citation type="submission" date="2018-10" db="EMBL/GenBank/DDBJ databases">
        <title>Transcriptome assembly of Aceria tosichella (Wheat curl mite) Type 2.</title>
        <authorList>
            <person name="Scully E.D."/>
            <person name="Geib S.M."/>
            <person name="Palmer N.A."/>
            <person name="Gupta A.K."/>
            <person name="Sarath G."/>
            <person name="Tatineni S."/>
        </authorList>
    </citation>
    <scope>NUCLEOTIDE SEQUENCE</scope>
    <source>
        <strain evidence="2">LincolnNE</strain>
    </source>
</reference>
<protein>
    <submittedName>
        <fullName evidence="2">Uncharacterized protein C12orf4</fullName>
    </submittedName>
</protein>
<feature type="compositionally biased region" description="Polar residues" evidence="1">
    <location>
        <begin position="164"/>
        <end position="182"/>
    </location>
</feature>
<name>A0A6G1SDP5_9ACAR</name>
<dbReference type="PANTHER" id="PTHR16525">
    <property type="entry name" value="PROTEIN C12ORF4"/>
    <property type="match status" value="1"/>
</dbReference>
<dbReference type="Pfam" id="PF10154">
    <property type="entry name" value="Fy-3"/>
    <property type="match status" value="1"/>
</dbReference>
<accession>A0A6G1SDP5</accession>
<dbReference type="Gene3D" id="3.40.220.10">
    <property type="entry name" value="Leucine Aminopeptidase, subunit E, domain 1"/>
    <property type="match status" value="1"/>
</dbReference>
<dbReference type="InterPro" id="IPR019311">
    <property type="entry name" value="Fy-3"/>
</dbReference>
<evidence type="ECO:0000256" key="1">
    <source>
        <dbReference type="SAM" id="MobiDB-lite"/>
    </source>
</evidence>
<dbReference type="SUPFAM" id="SSF52949">
    <property type="entry name" value="Macro domain-like"/>
    <property type="match status" value="1"/>
</dbReference>
<feature type="region of interest" description="Disordered" evidence="1">
    <location>
        <begin position="148"/>
        <end position="182"/>
    </location>
</feature>
<dbReference type="GO" id="GO:0005737">
    <property type="term" value="C:cytoplasm"/>
    <property type="evidence" value="ECO:0007669"/>
    <property type="project" value="TreeGrafter"/>
</dbReference>